<keyword evidence="9" id="KW-1185">Reference proteome</keyword>
<comment type="cofactor">
    <cofactor evidence="1">
        <name>FAD</name>
        <dbReference type="ChEBI" id="CHEBI:57692"/>
    </cofactor>
</comment>
<dbReference type="PRINTS" id="PR00411">
    <property type="entry name" value="PNDRDTASEI"/>
</dbReference>
<dbReference type="SUPFAM" id="SSF52821">
    <property type="entry name" value="Rhodanese/Cell cycle control phosphatase"/>
    <property type="match status" value="1"/>
</dbReference>
<dbReference type="GO" id="GO:0050451">
    <property type="term" value="F:CoA-disulfide reductase (NADPH) activity"/>
    <property type="evidence" value="ECO:0007669"/>
    <property type="project" value="UniProtKB-EC"/>
</dbReference>
<evidence type="ECO:0000259" key="7">
    <source>
        <dbReference type="PROSITE" id="PS50206"/>
    </source>
</evidence>
<dbReference type="Pfam" id="PF02852">
    <property type="entry name" value="Pyr_redox_dim"/>
    <property type="match status" value="1"/>
</dbReference>
<dbReference type="PROSITE" id="PS50206">
    <property type="entry name" value="RHODANESE_3"/>
    <property type="match status" value="1"/>
</dbReference>
<dbReference type="Gene3D" id="3.30.110.40">
    <property type="entry name" value="TusA-like domain"/>
    <property type="match status" value="1"/>
</dbReference>
<dbReference type="SUPFAM" id="SSF64307">
    <property type="entry name" value="SirA-like"/>
    <property type="match status" value="1"/>
</dbReference>
<dbReference type="RefSeq" id="WP_160549525.1">
    <property type="nucleotide sequence ID" value="NZ_JBHLUU010000010.1"/>
</dbReference>
<dbReference type="Pfam" id="PF01206">
    <property type="entry name" value="TusA"/>
    <property type="match status" value="1"/>
</dbReference>
<dbReference type="InterPro" id="IPR036873">
    <property type="entry name" value="Rhodanese-like_dom_sf"/>
</dbReference>
<reference evidence="8 9" key="1">
    <citation type="submission" date="2024-09" db="EMBL/GenBank/DDBJ databases">
        <authorList>
            <person name="Sun Q."/>
            <person name="Mori K."/>
        </authorList>
    </citation>
    <scope>NUCLEOTIDE SEQUENCE [LARGE SCALE GENOMIC DNA]</scope>
    <source>
        <strain evidence="8 9">CGMCC 1.9126</strain>
    </source>
</reference>
<organism evidence="8 9">
    <name type="scientific">Robertmurraya beringensis</name>
    <dbReference type="NCBI Taxonomy" id="641660"/>
    <lineage>
        <taxon>Bacteria</taxon>
        <taxon>Bacillati</taxon>
        <taxon>Bacillota</taxon>
        <taxon>Bacilli</taxon>
        <taxon>Bacillales</taxon>
        <taxon>Bacillaceae</taxon>
        <taxon>Robertmurraya</taxon>
    </lineage>
</organism>
<evidence type="ECO:0000256" key="6">
    <source>
        <dbReference type="ARBA" id="ARBA00023284"/>
    </source>
</evidence>
<dbReference type="PRINTS" id="PR00368">
    <property type="entry name" value="FADPNR"/>
</dbReference>
<dbReference type="InterPro" id="IPR050260">
    <property type="entry name" value="FAD-bd_OxRdtase"/>
</dbReference>
<dbReference type="InterPro" id="IPR023753">
    <property type="entry name" value="FAD/NAD-binding_dom"/>
</dbReference>
<evidence type="ECO:0000313" key="9">
    <source>
        <dbReference type="Proteomes" id="UP001589738"/>
    </source>
</evidence>
<dbReference type="InterPro" id="IPR001455">
    <property type="entry name" value="TusA-like"/>
</dbReference>
<dbReference type="InterPro" id="IPR016156">
    <property type="entry name" value="FAD/NAD-linked_Rdtase_dimer_sf"/>
</dbReference>
<dbReference type="EC" id="1.8.1.14" evidence="8"/>
<dbReference type="CDD" id="cd01524">
    <property type="entry name" value="RHOD_Pyr_redox"/>
    <property type="match status" value="1"/>
</dbReference>
<evidence type="ECO:0000256" key="5">
    <source>
        <dbReference type="ARBA" id="ARBA00023002"/>
    </source>
</evidence>
<keyword evidence="3" id="KW-0285">Flavoprotein</keyword>
<dbReference type="InterPro" id="IPR001763">
    <property type="entry name" value="Rhodanese-like_dom"/>
</dbReference>
<evidence type="ECO:0000256" key="2">
    <source>
        <dbReference type="ARBA" id="ARBA00009130"/>
    </source>
</evidence>
<dbReference type="SMART" id="SM00450">
    <property type="entry name" value="RHOD"/>
    <property type="match status" value="1"/>
</dbReference>
<dbReference type="PANTHER" id="PTHR43429:SF1">
    <property type="entry name" value="NAD(P)H SULFUR OXIDOREDUCTASE (COA-DEPENDENT)"/>
    <property type="match status" value="1"/>
</dbReference>
<dbReference type="InterPro" id="IPR036188">
    <property type="entry name" value="FAD/NAD-bd_sf"/>
</dbReference>
<dbReference type="NCBIfam" id="NF010037">
    <property type="entry name" value="PRK13512.1"/>
    <property type="match status" value="1"/>
</dbReference>
<evidence type="ECO:0000256" key="1">
    <source>
        <dbReference type="ARBA" id="ARBA00001974"/>
    </source>
</evidence>
<dbReference type="PROSITE" id="PS01148">
    <property type="entry name" value="UPF0033"/>
    <property type="match status" value="1"/>
</dbReference>
<feature type="domain" description="Rhodanese" evidence="7">
    <location>
        <begin position="465"/>
        <end position="552"/>
    </location>
</feature>
<accession>A0ABV6KL33</accession>
<dbReference type="EMBL" id="JBHLUU010000010">
    <property type="protein sequence ID" value="MFC0474039.1"/>
    <property type="molecule type" value="Genomic_DNA"/>
</dbReference>
<comment type="caution">
    <text evidence="8">The sequence shown here is derived from an EMBL/GenBank/DDBJ whole genome shotgun (WGS) entry which is preliminary data.</text>
</comment>
<evidence type="ECO:0000256" key="4">
    <source>
        <dbReference type="ARBA" id="ARBA00022827"/>
    </source>
</evidence>
<proteinExistence type="inferred from homology"/>
<dbReference type="CDD" id="cd00291">
    <property type="entry name" value="SirA_YedF_YeeD"/>
    <property type="match status" value="1"/>
</dbReference>
<comment type="similarity">
    <text evidence="2">Belongs to the class-III pyridine nucleotide-disulfide oxidoreductase family.</text>
</comment>
<dbReference type="InterPro" id="IPR004099">
    <property type="entry name" value="Pyr_nucl-diS_OxRdtase_dimer"/>
</dbReference>
<protein>
    <submittedName>
        <fullName evidence="8">CoA-disulfide reductase</fullName>
        <ecNumber evidence="8">1.8.1.14</ecNumber>
    </submittedName>
</protein>
<dbReference type="Pfam" id="PF00581">
    <property type="entry name" value="Rhodanese"/>
    <property type="match status" value="1"/>
</dbReference>
<evidence type="ECO:0000313" key="8">
    <source>
        <dbReference type="EMBL" id="MFC0474039.1"/>
    </source>
</evidence>
<dbReference type="Pfam" id="PF07992">
    <property type="entry name" value="Pyr_redox_2"/>
    <property type="match status" value="1"/>
</dbReference>
<keyword evidence="4" id="KW-0274">FAD</keyword>
<dbReference type="SUPFAM" id="SSF51905">
    <property type="entry name" value="FAD/NAD(P)-binding domain"/>
    <property type="match status" value="1"/>
</dbReference>
<dbReference type="Gene3D" id="3.40.250.10">
    <property type="entry name" value="Rhodanese-like domain"/>
    <property type="match status" value="1"/>
</dbReference>
<gene>
    <name evidence="8" type="ORF">ACFFHF_01790</name>
</gene>
<dbReference type="PANTHER" id="PTHR43429">
    <property type="entry name" value="PYRIDINE NUCLEOTIDE-DISULFIDE OXIDOREDUCTASE DOMAIN-CONTAINING"/>
    <property type="match status" value="1"/>
</dbReference>
<dbReference type="Proteomes" id="UP001589738">
    <property type="component" value="Unassembled WGS sequence"/>
</dbReference>
<dbReference type="Gene3D" id="3.50.50.60">
    <property type="entry name" value="FAD/NAD(P)-binding domain"/>
    <property type="match status" value="2"/>
</dbReference>
<dbReference type="InterPro" id="IPR036868">
    <property type="entry name" value="TusA-like_sf"/>
</dbReference>
<keyword evidence="5 8" id="KW-0560">Oxidoreductase</keyword>
<sequence length="648" mass="70713">MTQKVVIVGGVAGGATAAARLRRISEDVEIVLFERGEHISFANCGLPYYIGETIKDRSKLLVQTVEGMSERFKLDIRNLSEVVSIDPDNKRVTIKNLQNGEVYEESFDKLLLSPGARPIVPPIPGIKENETLFTLRNIPDTDKIKNYVDTVQPKKAVVIGGGFIGIEMAENLVDRGIEVTLIEMANQILAPIDFEMASILHAHLKEKGVQLILENGVKAFEDQGKNIILSDGLEISTDMTILSIGVIPENELAKSAGLEIGQRGGIMVNEYLQTSIEDIYAVGDAVEVVDYISGTKAMIPLAGPANRQGRIAANNIMGKKEKYQGTMGTSIAKVFDLTVAATGNNEKTLKQLGVSYEVVHLHPSSHAGYYPGAVPMSLKLIFDKETGKIFGAQAVGADGVDKRMDVIATAIKGGLTVEDLTNLELSYAPPYSSAKDPVNMAGYVATNLMEDELEHIQWHEVDQIVSGGGLLIDVREPMEREIGFIEGSINISLNELRNKLDEIPKDQTIYVSCQVGLRGYLASRILKNNGFNVKNVDGGWKTYSSVFGSNIAKQVETKTNDLGETVIEERSKDLQVDSLVDVSGLTCPMPIVKLKKGIEVLVSGQVLELHVTDKGALNDLPAWSKNAGHTILKTEQDDKLIKFWIKKK</sequence>
<name>A0ABV6KL33_9BACI</name>
<evidence type="ECO:0000256" key="3">
    <source>
        <dbReference type="ARBA" id="ARBA00022630"/>
    </source>
</evidence>
<keyword evidence="6" id="KW-0676">Redox-active center</keyword>
<dbReference type="SUPFAM" id="SSF55424">
    <property type="entry name" value="FAD/NAD-linked reductases, dimerisation (C-terminal) domain"/>
    <property type="match status" value="1"/>
</dbReference>